<dbReference type="PROSITE" id="PS50808">
    <property type="entry name" value="ZF_BED"/>
    <property type="match status" value="1"/>
</dbReference>
<dbReference type="Pfam" id="PF02892">
    <property type="entry name" value="zf-BED"/>
    <property type="match status" value="1"/>
</dbReference>
<keyword evidence="3" id="KW-0862">Zinc</keyword>
<accession>A0A0A9VSX0</accession>
<keyword evidence="1" id="KW-0479">Metal-binding</keyword>
<sequence length="157" mass="16957">KFFEKLKENKVKCKTCGKMLKSAGNTTNLKSHIEAKHSGLLSKNVREKKQSVDSEVVDSSVIDDPDDVALPPPKKKGQFSTSASAHSIGDCPLPSTSTPKVSEPVLKPICQPTVKDAFQSVVSFKEGGEKHAETTNAIAYMIVKDNLPFNSVEKSGL</sequence>
<reference evidence="7" key="2">
    <citation type="submission" date="2014-07" db="EMBL/GenBank/DDBJ databases">
        <authorList>
            <person name="Hull J."/>
        </authorList>
    </citation>
    <scope>NUCLEOTIDE SEQUENCE</scope>
</reference>
<feature type="domain" description="BED-type" evidence="6">
    <location>
        <begin position="1"/>
        <end position="44"/>
    </location>
</feature>
<dbReference type="InterPro" id="IPR036236">
    <property type="entry name" value="Znf_C2H2_sf"/>
</dbReference>
<dbReference type="SMART" id="SM00614">
    <property type="entry name" value="ZnF_BED"/>
    <property type="match status" value="1"/>
</dbReference>
<evidence type="ECO:0000313" key="7">
    <source>
        <dbReference type="EMBL" id="JAF99441.1"/>
    </source>
</evidence>
<dbReference type="EMBL" id="GBHO01044162">
    <property type="protein sequence ID" value="JAF99441.1"/>
    <property type="molecule type" value="Transcribed_RNA"/>
</dbReference>
<organism evidence="7">
    <name type="scientific">Lygus hesperus</name>
    <name type="common">Western plant bug</name>
    <dbReference type="NCBI Taxonomy" id="30085"/>
    <lineage>
        <taxon>Eukaryota</taxon>
        <taxon>Metazoa</taxon>
        <taxon>Ecdysozoa</taxon>
        <taxon>Arthropoda</taxon>
        <taxon>Hexapoda</taxon>
        <taxon>Insecta</taxon>
        <taxon>Pterygota</taxon>
        <taxon>Neoptera</taxon>
        <taxon>Paraneoptera</taxon>
        <taxon>Hemiptera</taxon>
        <taxon>Heteroptera</taxon>
        <taxon>Panheteroptera</taxon>
        <taxon>Cimicomorpha</taxon>
        <taxon>Miridae</taxon>
        <taxon>Mirini</taxon>
        <taxon>Lygus</taxon>
    </lineage>
</organism>
<dbReference type="GO" id="GO:0003677">
    <property type="term" value="F:DNA binding"/>
    <property type="evidence" value="ECO:0007669"/>
    <property type="project" value="InterPro"/>
</dbReference>
<dbReference type="AlphaFoldDB" id="A0A0A9VSX0"/>
<dbReference type="SUPFAM" id="SSF57667">
    <property type="entry name" value="beta-beta-alpha zinc fingers"/>
    <property type="match status" value="1"/>
</dbReference>
<evidence type="ECO:0000256" key="2">
    <source>
        <dbReference type="ARBA" id="ARBA00022771"/>
    </source>
</evidence>
<proteinExistence type="predicted"/>
<evidence type="ECO:0000259" key="6">
    <source>
        <dbReference type="PROSITE" id="PS50808"/>
    </source>
</evidence>
<feature type="region of interest" description="Disordered" evidence="5">
    <location>
        <begin position="40"/>
        <end position="99"/>
    </location>
</feature>
<name>A0A0A9VSX0_LYGHE</name>
<protein>
    <submittedName>
        <fullName evidence="7">Protein dumpy-20</fullName>
    </submittedName>
</protein>
<gene>
    <name evidence="7" type="primary">dpy-20_5</name>
    <name evidence="7" type="ORF">CM83_4993</name>
</gene>
<evidence type="ECO:0000256" key="3">
    <source>
        <dbReference type="ARBA" id="ARBA00022833"/>
    </source>
</evidence>
<dbReference type="InterPro" id="IPR003656">
    <property type="entry name" value="Znf_BED"/>
</dbReference>
<feature type="non-terminal residue" evidence="7">
    <location>
        <position position="1"/>
    </location>
</feature>
<dbReference type="GO" id="GO:0008270">
    <property type="term" value="F:zinc ion binding"/>
    <property type="evidence" value="ECO:0007669"/>
    <property type="project" value="UniProtKB-KW"/>
</dbReference>
<evidence type="ECO:0000256" key="1">
    <source>
        <dbReference type="ARBA" id="ARBA00022723"/>
    </source>
</evidence>
<evidence type="ECO:0000256" key="5">
    <source>
        <dbReference type="SAM" id="MobiDB-lite"/>
    </source>
</evidence>
<keyword evidence="2 4" id="KW-0863">Zinc-finger</keyword>
<reference evidence="7" key="1">
    <citation type="journal article" date="2014" name="PLoS ONE">
        <title>Transcriptome-Based Identification of ABC Transporters in the Western Tarnished Plant Bug Lygus hesperus.</title>
        <authorList>
            <person name="Hull J.J."/>
            <person name="Chaney K."/>
            <person name="Geib S.M."/>
            <person name="Fabrick J.A."/>
            <person name="Brent C.S."/>
            <person name="Walsh D."/>
            <person name="Lavine L.C."/>
        </authorList>
    </citation>
    <scope>NUCLEOTIDE SEQUENCE</scope>
</reference>
<evidence type="ECO:0000256" key="4">
    <source>
        <dbReference type="PROSITE-ProRule" id="PRU00027"/>
    </source>
</evidence>